<dbReference type="OrthoDB" id="443402at2759"/>
<accession>A0A9X0DLW6</accession>
<dbReference type="EMBL" id="JAPEIS010000003">
    <property type="protein sequence ID" value="KAJ8068446.1"/>
    <property type="molecule type" value="Genomic_DNA"/>
</dbReference>
<dbReference type="AlphaFoldDB" id="A0A9X0DLW6"/>
<evidence type="ECO:0000256" key="1">
    <source>
        <dbReference type="ARBA" id="ARBA00022737"/>
    </source>
</evidence>
<evidence type="ECO:0000259" key="2">
    <source>
        <dbReference type="Pfam" id="PF24883"/>
    </source>
</evidence>
<protein>
    <recommendedName>
        <fullName evidence="2">Nephrocystin 3-like N-terminal domain-containing protein</fullName>
    </recommendedName>
</protein>
<dbReference type="PANTHER" id="PTHR10039">
    <property type="entry name" value="AMELOGENIN"/>
    <property type="match status" value="1"/>
</dbReference>
<evidence type="ECO:0000313" key="3">
    <source>
        <dbReference type="EMBL" id="KAJ8068446.1"/>
    </source>
</evidence>
<feature type="domain" description="Nephrocystin 3-like N-terminal" evidence="2">
    <location>
        <begin position="89"/>
        <end position="164"/>
    </location>
</feature>
<dbReference type="Pfam" id="PF24883">
    <property type="entry name" value="NPHP3_N"/>
    <property type="match status" value="1"/>
</dbReference>
<dbReference type="Proteomes" id="UP001152300">
    <property type="component" value="Unassembled WGS sequence"/>
</dbReference>
<keyword evidence="4" id="KW-1185">Reference proteome</keyword>
<reference evidence="3" key="1">
    <citation type="submission" date="2022-11" db="EMBL/GenBank/DDBJ databases">
        <title>Genome Resource of Sclerotinia nivalis Strain SnTB1, a Plant Pathogen Isolated from American Ginseng.</title>
        <authorList>
            <person name="Fan S."/>
        </authorList>
    </citation>
    <scope>NUCLEOTIDE SEQUENCE</scope>
    <source>
        <strain evidence="3">SnTB1</strain>
    </source>
</reference>
<dbReference type="InterPro" id="IPR056884">
    <property type="entry name" value="NPHP3-like_N"/>
</dbReference>
<name>A0A9X0DLW6_9HELO</name>
<sequence>MNDRQYEMSLELKELQHCQGLMETNITHNLLAISQDICKHQQANDEAWNQFSSTIEHERALITQRAILETLKYERMSQRKSNIIEAHIGTFEWIFDPLRVGFMHWLREGGDIYWINGNAGSGKSTLMKYLMGHDVVKNALVDWAGTKPLFTGNYYFWSTGNEMEISLLYIIILIRRVFEPQD</sequence>
<dbReference type="InterPro" id="IPR027417">
    <property type="entry name" value="P-loop_NTPase"/>
</dbReference>
<proteinExistence type="predicted"/>
<keyword evidence="1" id="KW-0677">Repeat</keyword>
<organism evidence="3 4">
    <name type="scientific">Sclerotinia nivalis</name>
    <dbReference type="NCBI Taxonomy" id="352851"/>
    <lineage>
        <taxon>Eukaryota</taxon>
        <taxon>Fungi</taxon>
        <taxon>Dikarya</taxon>
        <taxon>Ascomycota</taxon>
        <taxon>Pezizomycotina</taxon>
        <taxon>Leotiomycetes</taxon>
        <taxon>Helotiales</taxon>
        <taxon>Sclerotiniaceae</taxon>
        <taxon>Sclerotinia</taxon>
    </lineage>
</organism>
<dbReference type="SUPFAM" id="SSF52540">
    <property type="entry name" value="P-loop containing nucleoside triphosphate hydrolases"/>
    <property type="match status" value="1"/>
</dbReference>
<gene>
    <name evidence="3" type="ORF">OCU04_004002</name>
</gene>
<evidence type="ECO:0000313" key="4">
    <source>
        <dbReference type="Proteomes" id="UP001152300"/>
    </source>
</evidence>
<dbReference type="PANTHER" id="PTHR10039:SF5">
    <property type="entry name" value="NACHT DOMAIN-CONTAINING PROTEIN"/>
    <property type="match status" value="1"/>
</dbReference>
<comment type="caution">
    <text evidence="3">The sequence shown here is derived from an EMBL/GenBank/DDBJ whole genome shotgun (WGS) entry which is preliminary data.</text>
</comment>